<evidence type="ECO:0000256" key="1">
    <source>
        <dbReference type="SAM" id="Phobius"/>
    </source>
</evidence>
<reference evidence="2" key="1">
    <citation type="journal article" date="2023" name="Mol. Biol. Evol.">
        <title>Third-Generation Sequencing Reveals the Adaptive Role of the Epigenome in Three Deep-Sea Polychaetes.</title>
        <authorList>
            <person name="Perez M."/>
            <person name="Aroh O."/>
            <person name="Sun Y."/>
            <person name="Lan Y."/>
            <person name="Juniper S.K."/>
            <person name="Young C.R."/>
            <person name="Angers B."/>
            <person name="Qian P.Y."/>
        </authorList>
    </citation>
    <scope>NUCLEOTIDE SEQUENCE</scope>
    <source>
        <strain evidence="2">P08H-3</strain>
    </source>
</reference>
<keyword evidence="3" id="KW-1185">Reference proteome</keyword>
<dbReference type="EMBL" id="JAODUP010001651">
    <property type="protein sequence ID" value="KAK2139701.1"/>
    <property type="molecule type" value="Genomic_DNA"/>
</dbReference>
<proteinExistence type="predicted"/>
<keyword evidence="1" id="KW-0472">Membrane</keyword>
<evidence type="ECO:0000313" key="3">
    <source>
        <dbReference type="Proteomes" id="UP001208570"/>
    </source>
</evidence>
<organism evidence="2 3">
    <name type="scientific">Paralvinella palmiformis</name>
    <dbReference type="NCBI Taxonomy" id="53620"/>
    <lineage>
        <taxon>Eukaryota</taxon>
        <taxon>Metazoa</taxon>
        <taxon>Spiralia</taxon>
        <taxon>Lophotrochozoa</taxon>
        <taxon>Annelida</taxon>
        <taxon>Polychaeta</taxon>
        <taxon>Sedentaria</taxon>
        <taxon>Canalipalpata</taxon>
        <taxon>Terebellida</taxon>
        <taxon>Terebelliformia</taxon>
        <taxon>Alvinellidae</taxon>
        <taxon>Paralvinella</taxon>
    </lineage>
</organism>
<keyword evidence="1" id="KW-0812">Transmembrane</keyword>
<gene>
    <name evidence="2" type="ORF">LSH36_1651g00015</name>
</gene>
<evidence type="ECO:0000313" key="2">
    <source>
        <dbReference type="EMBL" id="KAK2139701.1"/>
    </source>
</evidence>
<protein>
    <recommendedName>
        <fullName evidence="4">Transmembrane protein</fullName>
    </recommendedName>
</protein>
<sequence length="72" mass="7940">MKLEKRSLLSWSNIPLMCILVLGAATTIFGLYRTIKTIVDGDECSSGKDPYFCFEDGFPLNASMFSNNTIGP</sequence>
<accession>A0AAD9IS79</accession>
<dbReference type="Proteomes" id="UP001208570">
    <property type="component" value="Unassembled WGS sequence"/>
</dbReference>
<name>A0AAD9IS79_9ANNE</name>
<dbReference type="AlphaFoldDB" id="A0AAD9IS79"/>
<keyword evidence="1" id="KW-1133">Transmembrane helix</keyword>
<feature type="transmembrane region" description="Helical" evidence="1">
    <location>
        <begin position="12"/>
        <end position="32"/>
    </location>
</feature>
<comment type="caution">
    <text evidence="2">The sequence shown here is derived from an EMBL/GenBank/DDBJ whole genome shotgun (WGS) entry which is preliminary data.</text>
</comment>
<evidence type="ECO:0008006" key="4">
    <source>
        <dbReference type="Google" id="ProtNLM"/>
    </source>
</evidence>